<dbReference type="PROSITE" id="PS50304">
    <property type="entry name" value="TUDOR"/>
    <property type="match status" value="1"/>
</dbReference>
<dbReference type="FunFam" id="2.30.30.140:FF:000018">
    <property type="entry name" value="Serine/threonine-protein kinase 31"/>
    <property type="match status" value="1"/>
</dbReference>
<keyword evidence="3" id="KW-0812">Transmembrane</keyword>
<dbReference type="InterPro" id="IPR036612">
    <property type="entry name" value="KH_dom_type_1_sf"/>
</dbReference>
<evidence type="ECO:0000256" key="2">
    <source>
        <dbReference type="SAM" id="MobiDB-lite"/>
    </source>
</evidence>
<dbReference type="SUPFAM" id="SSF54791">
    <property type="entry name" value="Eukaryotic type KH-domain (KH-domain type I)"/>
    <property type="match status" value="2"/>
</dbReference>
<dbReference type="STRING" id="126957.T1J1N8"/>
<dbReference type="Gene3D" id="3.30.1370.10">
    <property type="entry name" value="K Homology domain, type 1"/>
    <property type="match status" value="2"/>
</dbReference>
<dbReference type="Proteomes" id="UP000014500">
    <property type="component" value="Unassembled WGS sequence"/>
</dbReference>
<reference evidence="5" key="2">
    <citation type="submission" date="2015-02" db="UniProtKB">
        <authorList>
            <consortium name="EnsemblMetazoa"/>
        </authorList>
    </citation>
    <scope>IDENTIFICATION</scope>
</reference>
<feature type="transmembrane region" description="Helical" evidence="3">
    <location>
        <begin position="12"/>
        <end position="30"/>
    </location>
</feature>
<dbReference type="GO" id="GO:0003723">
    <property type="term" value="F:RNA binding"/>
    <property type="evidence" value="ECO:0007669"/>
    <property type="project" value="UniProtKB-UniRule"/>
</dbReference>
<dbReference type="Gene3D" id="2.30.30.140">
    <property type="match status" value="1"/>
</dbReference>
<dbReference type="SUPFAM" id="SSF63748">
    <property type="entry name" value="Tudor/PWWP/MBT"/>
    <property type="match status" value="1"/>
</dbReference>
<dbReference type="Gene3D" id="2.40.50.90">
    <property type="match status" value="1"/>
</dbReference>
<evidence type="ECO:0000313" key="6">
    <source>
        <dbReference type="Proteomes" id="UP000014500"/>
    </source>
</evidence>
<dbReference type="InterPro" id="IPR002999">
    <property type="entry name" value="Tudor"/>
</dbReference>
<dbReference type="InterPro" id="IPR004087">
    <property type="entry name" value="KH_dom"/>
</dbReference>
<proteinExistence type="predicted"/>
<dbReference type="SMART" id="SM00333">
    <property type="entry name" value="TUDOR"/>
    <property type="match status" value="1"/>
</dbReference>
<dbReference type="AlphaFoldDB" id="T1J1N8"/>
<evidence type="ECO:0000313" key="5">
    <source>
        <dbReference type="EnsemblMetazoa" id="SMAR007460-PA"/>
    </source>
</evidence>
<sequence length="444" mass="50131">MAMAMSKLVNVAVGAGLSLTAAGLLLMLYLRRKEEQEFESNFAAICKERTRSANQSIIRVKIPKHCLGAVIGRQGANVKEIQETTKTKIEFPNKDAIGDQCEVVIRGHADDIRVAEMKINETIKELLSIETCEMFIPSDACGRIIGRNGENIRYMCRISKAKINVDARNRCARTQRVTIRGSPEQIEYVKSLINEKLMELEREQTRNTSDPNKERKILSIGSPDDTQPYGLDDIQTEKLVSTSSDGFIEVYVSTVKSPHQFWVQVVQGGKCTELDKLIEEMTDYYDANPNSNVLQEVKVGDIVAAPFNHDNCWYRVRVEELEDDPYSPAERKVTLHYVDFGDVETLTMSQLRSLDRSCLRLPLQAIECRLGRVEPVADAWTSEAVQSFANLCKVAQWKTLMLRVFDNLHANVPHVQLIDTSGPINVVFVDELVKENHAKLVENQ</sequence>
<evidence type="ECO:0000256" key="3">
    <source>
        <dbReference type="SAM" id="Phobius"/>
    </source>
</evidence>
<dbReference type="GO" id="GO:0007283">
    <property type="term" value="P:spermatogenesis"/>
    <property type="evidence" value="ECO:0007669"/>
    <property type="project" value="TreeGrafter"/>
</dbReference>
<dbReference type="GO" id="GO:0005739">
    <property type="term" value="C:mitochondrion"/>
    <property type="evidence" value="ECO:0007669"/>
    <property type="project" value="UniProtKB-ARBA"/>
</dbReference>
<dbReference type="PANTHER" id="PTHR22948:SF29">
    <property type="entry name" value="FI02030P-RELATED"/>
    <property type="match status" value="1"/>
</dbReference>
<dbReference type="HOGENOM" id="CLU_023629_0_0_1"/>
<dbReference type="GO" id="GO:0030719">
    <property type="term" value="P:P granule organization"/>
    <property type="evidence" value="ECO:0007669"/>
    <property type="project" value="TreeGrafter"/>
</dbReference>
<name>T1J1N8_STRMM</name>
<feature type="compositionally biased region" description="Basic and acidic residues" evidence="2">
    <location>
        <begin position="203"/>
        <end position="217"/>
    </location>
</feature>
<feature type="domain" description="Tudor" evidence="4">
    <location>
        <begin position="296"/>
        <end position="361"/>
    </location>
</feature>
<evidence type="ECO:0000256" key="1">
    <source>
        <dbReference type="PROSITE-ProRule" id="PRU00117"/>
    </source>
</evidence>
<feature type="region of interest" description="Disordered" evidence="2">
    <location>
        <begin position="203"/>
        <end position="222"/>
    </location>
</feature>
<dbReference type="EMBL" id="JH431789">
    <property type="status" value="NOT_ANNOTATED_CDS"/>
    <property type="molecule type" value="Genomic_DNA"/>
</dbReference>
<protein>
    <recommendedName>
        <fullName evidence="4">Tudor domain-containing protein</fullName>
    </recommendedName>
</protein>
<dbReference type="CDD" id="cd00105">
    <property type="entry name" value="KH-I"/>
    <property type="match status" value="1"/>
</dbReference>
<keyword evidence="3" id="KW-0472">Membrane</keyword>
<accession>T1J1N8</accession>
<dbReference type="InterPro" id="IPR050621">
    <property type="entry name" value="Tudor_domain_containing"/>
</dbReference>
<dbReference type="SMART" id="SM00322">
    <property type="entry name" value="KH"/>
    <property type="match status" value="2"/>
</dbReference>
<keyword evidence="3" id="KW-1133">Transmembrane helix</keyword>
<dbReference type="PANTHER" id="PTHR22948">
    <property type="entry name" value="TUDOR DOMAIN CONTAINING PROTEIN"/>
    <property type="match status" value="1"/>
</dbReference>
<dbReference type="InterPro" id="IPR035437">
    <property type="entry name" value="SNase_OB-fold_sf"/>
</dbReference>
<dbReference type="GO" id="GO:0043186">
    <property type="term" value="C:P granule"/>
    <property type="evidence" value="ECO:0007669"/>
    <property type="project" value="TreeGrafter"/>
</dbReference>
<dbReference type="OMA" id="XRGGETI"/>
<keyword evidence="1" id="KW-0694">RNA-binding</keyword>
<dbReference type="PROSITE" id="PS50084">
    <property type="entry name" value="KH_TYPE_1"/>
    <property type="match status" value="2"/>
</dbReference>
<dbReference type="PhylomeDB" id="T1J1N8"/>
<dbReference type="EnsemblMetazoa" id="SMAR007460-RA">
    <property type="protein sequence ID" value="SMAR007460-PA"/>
    <property type="gene ID" value="SMAR007460"/>
</dbReference>
<reference evidence="6" key="1">
    <citation type="submission" date="2011-05" db="EMBL/GenBank/DDBJ databases">
        <authorList>
            <person name="Richards S.R."/>
            <person name="Qu J."/>
            <person name="Jiang H."/>
            <person name="Jhangiani S.N."/>
            <person name="Agravi P."/>
            <person name="Goodspeed R."/>
            <person name="Gross S."/>
            <person name="Mandapat C."/>
            <person name="Jackson L."/>
            <person name="Mathew T."/>
            <person name="Pu L."/>
            <person name="Thornton R."/>
            <person name="Saada N."/>
            <person name="Wilczek-Boney K.B."/>
            <person name="Lee S."/>
            <person name="Kovar C."/>
            <person name="Wu Y."/>
            <person name="Scherer S.E."/>
            <person name="Worley K.C."/>
            <person name="Muzny D.M."/>
            <person name="Gibbs R."/>
        </authorList>
    </citation>
    <scope>NUCLEOTIDE SEQUENCE</scope>
    <source>
        <strain evidence="6">Brora</strain>
    </source>
</reference>
<dbReference type="Pfam" id="PF00013">
    <property type="entry name" value="KH_1"/>
    <property type="match status" value="2"/>
</dbReference>
<dbReference type="eggNOG" id="KOG2279">
    <property type="taxonomic scope" value="Eukaryota"/>
</dbReference>
<organism evidence="5 6">
    <name type="scientific">Strigamia maritima</name>
    <name type="common">European centipede</name>
    <name type="synonym">Geophilus maritimus</name>
    <dbReference type="NCBI Taxonomy" id="126957"/>
    <lineage>
        <taxon>Eukaryota</taxon>
        <taxon>Metazoa</taxon>
        <taxon>Ecdysozoa</taxon>
        <taxon>Arthropoda</taxon>
        <taxon>Myriapoda</taxon>
        <taxon>Chilopoda</taxon>
        <taxon>Pleurostigmophora</taxon>
        <taxon>Geophilomorpha</taxon>
        <taxon>Linotaeniidae</taxon>
        <taxon>Strigamia</taxon>
    </lineage>
</organism>
<keyword evidence="6" id="KW-1185">Reference proteome</keyword>
<dbReference type="InterPro" id="IPR004088">
    <property type="entry name" value="KH_dom_type_1"/>
</dbReference>
<evidence type="ECO:0000259" key="4">
    <source>
        <dbReference type="PROSITE" id="PS50304"/>
    </source>
</evidence>
<dbReference type="Pfam" id="PF00567">
    <property type="entry name" value="TUDOR"/>
    <property type="match status" value="1"/>
</dbReference>
<dbReference type="GO" id="GO:0034587">
    <property type="term" value="P:piRNA processing"/>
    <property type="evidence" value="ECO:0007669"/>
    <property type="project" value="TreeGrafter"/>
</dbReference>